<dbReference type="Gene3D" id="2.30.30.40">
    <property type="entry name" value="SH3 Domains"/>
    <property type="match status" value="1"/>
</dbReference>
<evidence type="ECO:0000256" key="3">
    <source>
        <dbReference type="ARBA" id="ARBA00022490"/>
    </source>
</evidence>
<reference evidence="8 9" key="1">
    <citation type="journal article" date="2019" name="PLoS Biol.">
        <title>Sex chromosomes control vertical transmission of feminizing Wolbachia symbionts in an isopod.</title>
        <authorList>
            <person name="Becking T."/>
            <person name="Chebbi M.A."/>
            <person name="Giraud I."/>
            <person name="Moumen B."/>
            <person name="Laverre T."/>
            <person name="Caubet Y."/>
            <person name="Peccoud J."/>
            <person name="Gilbert C."/>
            <person name="Cordaux R."/>
        </authorList>
    </citation>
    <scope>NUCLEOTIDE SEQUENCE [LARGE SCALE GENOMIC DNA]</scope>
    <source>
        <strain evidence="8">ANa2</strain>
        <tissue evidence="8">Whole body excluding digestive tract and cuticle</tissue>
    </source>
</reference>
<feature type="domain" description="SH3" evidence="7">
    <location>
        <begin position="200"/>
        <end position="258"/>
    </location>
</feature>
<dbReference type="InterPro" id="IPR036028">
    <property type="entry name" value="SH3-like_dom_sf"/>
</dbReference>
<keyword evidence="4" id="KW-0597">Phosphoprotein</keyword>
<accession>A0A5N5TD19</accession>
<evidence type="ECO:0000256" key="4">
    <source>
        <dbReference type="ARBA" id="ARBA00022553"/>
    </source>
</evidence>
<dbReference type="InterPro" id="IPR035656">
    <property type="entry name" value="Nostrin_SH3"/>
</dbReference>
<feature type="compositionally biased region" description="Polar residues" evidence="6">
    <location>
        <begin position="66"/>
        <end position="90"/>
    </location>
</feature>
<evidence type="ECO:0000256" key="5">
    <source>
        <dbReference type="PROSITE-ProRule" id="PRU00192"/>
    </source>
</evidence>
<evidence type="ECO:0000313" key="8">
    <source>
        <dbReference type="EMBL" id="KAB7503005.1"/>
    </source>
</evidence>
<dbReference type="PROSITE" id="PS50002">
    <property type="entry name" value="SH3"/>
    <property type="match status" value="1"/>
</dbReference>
<dbReference type="PANTHER" id="PTHR23065:SF7">
    <property type="entry name" value="NOSTRIN, ISOFORM H"/>
    <property type="match status" value="1"/>
</dbReference>
<evidence type="ECO:0000256" key="1">
    <source>
        <dbReference type="ARBA" id="ARBA00004496"/>
    </source>
</evidence>
<dbReference type="PRINTS" id="PR00452">
    <property type="entry name" value="SH3DOMAIN"/>
</dbReference>
<dbReference type="FunFam" id="2.30.30.40:FF:000072">
    <property type="entry name" value="Unconventional Myosin IB"/>
    <property type="match status" value="1"/>
</dbReference>
<comment type="subcellular location">
    <subcellularLocation>
        <location evidence="1">Cytoplasm</location>
    </subcellularLocation>
</comment>
<keyword evidence="9" id="KW-1185">Reference proteome</keyword>
<sequence length="258" mass="28490">MKAMLAYLEASRYKVQTTLNDINCRPKVSHPLAKHIETHRDKQGLPISILKVPPWIKGTSPDISPLSESPTIGSPNWNDRGTADGTSVQPDSDFVEEPSHVESSPTAVAPPRAFMYPVRYPSLILSADEFSSQGSDHPDYQTEIVETGQQVRNQKVISQSLETRSVITEEPVNSSTNRSIPGAPADGMYFARPLTTTGGITMGRCKALYDYEANLYDELSIRTGDIINIHEKQPDGWWIGEVEGNVGIFPATYVEEID</sequence>
<dbReference type="GO" id="GO:0016192">
    <property type="term" value="P:vesicle-mediated transport"/>
    <property type="evidence" value="ECO:0007669"/>
    <property type="project" value="UniProtKB-ARBA"/>
</dbReference>
<name>A0A5N5TD19_9CRUS</name>
<evidence type="ECO:0000313" key="9">
    <source>
        <dbReference type="Proteomes" id="UP000326759"/>
    </source>
</evidence>
<dbReference type="OrthoDB" id="28357at2759"/>
<keyword evidence="3" id="KW-0963">Cytoplasm</keyword>
<evidence type="ECO:0000259" key="7">
    <source>
        <dbReference type="PROSITE" id="PS50002"/>
    </source>
</evidence>
<evidence type="ECO:0000256" key="6">
    <source>
        <dbReference type="SAM" id="MobiDB-lite"/>
    </source>
</evidence>
<proteinExistence type="predicted"/>
<protein>
    <submittedName>
        <fullName evidence="8">Nostrin</fullName>
    </submittedName>
</protein>
<dbReference type="GO" id="GO:0005886">
    <property type="term" value="C:plasma membrane"/>
    <property type="evidence" value="ECO:0007669"/>
    <property type="project" value="TreeGrafter"/>
</dbReference>
<dbReference type="SMART" id="SM00326">
    <property type="entry name" value="SH3"/>
    <property type="match status" value="1"/>
</dbReference>
<organism evidence="8 9">
    <name type="scientific">Armadillidium nasatum</name>
    <dbReference type="NCBI Taxonomy" id="96803"/>
    <lineage>
        <taxon>Eukaryota</taxon>
        <taxon>Metazoa</taxon>
        <taxon>Ecdysozoa</taxon>
        <taxon>Arthropoda</taxon>
        <taxon>Crustacea</taxon>
        <taxon>Multicrustacea</taxon>
        <taxon>Malacostraca</taxon>
        <taxon>Eumalacostraca</taxon>
        <taxon>Peracarida</taxon>
        <taxon>Isopoda</taxon>
        <taxon>Oniscidea</taxon>
        <taxon>Crinocheta</taxon>
        <taxon>Armadillidiidae</taxon>
        <taxon>Armadillidium</taxon>
    </lineage>
</organism>
<dbReference type="InterPro" id="IPR001452">
    <property type="entry name" value="SH3_domain"/>
</dbReference>
<dbReference type="CDD" id="cd11823">
    <property type="entry name" value="SH3_Nostrin"/>
    <property type="match status" value="1"/>
</dbReference>
<dbReference type="Proteomes" id="UP000326759">
    <property type="component" value="Unassembled WGS sequence"/>
</dbReference>
<comment type="caution">
    <text evidence="8">The sequence shown here is derived from an EMBL/GenBank/DDBJ whole genome shotgun (WGS) entry which is preliminary data.</text>
</comment>
<dbReference type="AlphaFoldDB" id="A0A5N5TD19"/>
<evidence type="ECO:0000256" key="2">
    <source>
        <dbReference type="ARBA" id="ARBA00022443"/>
    </source>
</evidence>
<dbReference type="PANTHER" id="PTHR23065">
    <property type="entry name" value="PROLINE-SERINE-THREONINE PHOSPHATASE INTERACTING PROTEIN 1"/>
    <property type="match status" value="1"/>
</dbReference>
<dbReference type="GO" id="GO:0043226">
    <property type="term" value="C:organelle"/>
    <property type="evidence" value="ECO:0007669"/>
    <property type="project" value="UniProtKB-ARBA"/>
</dbReference>
<keyword evidence="2 5" id="KW-0728">SH3 domain</keyword>
<dbReference type="GO" id="GO:0005737">
    <property type="term" value="C:cytoplasm"/>
    <property type="evidence" value="ECO:0007669"/>
    <property type="project" value="TreeGrafter"/>
</dbReference>
<dbReference type="EMBL" id="SEYY01006082">
    <property type="protein sequence ID" value="KAB7503005.1"/>
    <property type="molecule type" value="Genomic_DNA"/>
</dbReference>
<feature type="region of interest" description="Disordered" evidence="6">
    <location>
        <begin position="60"/>
        <end position="107"/>
    </location>
</feature>
<dbReference type="PRINTS" id="PR00499">
    <property type="entry name" value="P67PHOX"/>
</dbReference>
<dbReference type="Pfam" id="PF00018">
    <property type="entry name" value="SH3_1"/>
    <property type="match status" value="1"/>
</dbReference>
<gene>
    <name evidence="8" type="primary">NOSTRIN</name>
    <name evidence="8" type="ORF">Anas_06626</name>
</gene>
<dbReference type="SUPFAM" id="SSF50044">
    <property type="entry name" value="SH3-domain"/>
    <property type="match status" value="1"/>
</dbReference>